<dbReference type="Proteomes" id="UP000325313">
    <property type="component" value="Unassembled WGS sequence"/>
</dbReference>
<evidence type="ECO:0000313" key="2">
    <source>
        <dbReference type="EMBL" id="KAA1135619.1"/>
    </source>
</evidence>
<feature type="compositionally biased region" description="Low complexity" evidence="1">
    <location>
        <begin position="250"/>
        <end position="261"/>
    </location>
</feature>
<sequence length="619" mass="67695">MFPTSSTQLYTAPVHTSANPSSSTQLPLSQPIQLTPAPTQPIHPAHPSSQDTAPRSSCTHLSQPIQLNPAPTQPTHPAHPSSHSANPSSSPQLPRHSSAQLLHTSANPSSSTQLPLSQPIQLTPAPKTQLHAAPVYTPQPTHPAPNSSTLLLKSSTGASPHHSKYNSNSNPKPNSLTHLPPSSDSNFSTHLPNTPSQLSTHLHTAPTSSNIYIQPPTYTSSKTKIVKSKVGTGQSQASKTKSSRKRPRISTNSNSDSSSDSTSEDEPENPTSSETEQANPTSKNQHTSNRPPQDEEVGFDLDNFESHLESWSLSELRATLQKKKHGTSNRISPEVQERLELLQQNYMKSKLMLALIGNVAEKTVTKFLGENKPPRRKSGWNRFAAFSLESLKYPVPPKGASEGWEEQNIEIGKAWKLLDVDEKAVFSARIFQHFSGIPCNFEDEPEDDEEESDLTTDEIELYKPLYDKLVNIEKVAIVAAKGSECQGENTSQTYKKALSATLKLNSEEYSNDAAWLALAKKKWSAKETFEAYSHAREIQGDLEKIVGGSAGQKQQKDSDLVKIKLRQALNDLLSDALGGDVEAVFPKTKNPAGSLAVSHPELKLVHGHFKIEHTETEEE</sequence>
<feature type="region of interest" description="Disordered" evidence="1">
    <location>
        <begin position="134"/>
        <end position="298"/>
    </location>
</feature>
<comment type="caution">
    <text evidence="2">The sequence shown here is derived from an EMBL/GenBank/DDBJ whole genome shotgun (WGS) entry which is preliminary data.</text>
</comment>
<feature type="compositionally biased region" description="Low complexity" evidence="1">
    <location>
        <begin position="68"/>
        <end position="92"/>
    </location>
</feature>
<gene>
    <name evidence="2" type="ORF">PGTUg99_026498</name>
</gene>
<evidence type="ECO:0000313" key="3">
    <source>
        <dbReference type="Proteomes" id="UP000325313"/>
    </source>
</evidence>
<dbReference type="PANTHER" id="PTHR10033">
    <property type="entry name" value="CALSEQUESTRIN"/>
    <property type="match status" value="1"/>
</dbReference>
<dbReference type="PANTHER" id="PTHR10033:SF0">
    <property type="entry name" value="CALSEQUESTRIN"/>
    <property type="match status" value="1"/>
</dbReference>
<feature type="region of interest" description="Disordered" evidence="1">
    <location>
        <begin position="1"/>
        <end position="98"/>
    </location>
</feature>
<proteinExistence type="predicted"/>
<feature type="compositionally biased region" description="Low complexity" evidence="1">
    <location>
        <begin position="165"/>
        <end position="175"/>
    </location>
</feature>
<name>A0A5B0SDM6_PUCGR</name>
<dbReference type="GO" id="GO:0051279">
    <property type="term" value="P:regulation of release of sequestered calcium ion into cytosol"/>
    <property type="evidence" value="ECO:0007669"/>
    <property type="project" value="TreeGrafter"/>
</dbReference>
<feature type="compositionally biased region" description="Polar residues" evidence="1">
    <location>
        <begin position="176"/>
        <end position="218"/>
    </location>
</feature>
<evidence type="ECO:0000256" key="1">
    <source>
        <dbReference type="SAM" id="MobiDB-lite"/>
    </source>
</evidence>
<dbReference type="EMBL" id="VDEP01000038">
    <property type="protein sequence ID" value="KAA1135619.1"/>
    <property type="molecule type" value="Genomic_DNA"/>
</dbReference>
<dbReference type="GO" id="GO:0005509">
    <property type="term" value="F:calcium ion binding"/>
    <property type="evidence" value="ECO:0007669"/>
    <property type="project" value="TreeGrafter"/>
</dbReference>
<feature type="compositionally biased region" description="Polar residues" evidence="1">
    <location>
        <begin position="144"/>
        <end position="158"/>
    </location>
</feature>
<protein>
    <submittedName>
        <fullName evidence="2">Uncharacterized protein</fullName>
    </submittedName>
</protein>
<dbReference type="AlphaFoldDB" id="A0A5B0SDM6"/>
<feature type="compositionally biased region" description="Polar residues" evidence="1">
    <location>
        <begin position="47"/>
        <end position="66"/>
    </location>
</feature>
<feature type="compositionally biased region" description="Polar residues" evidence="1">
    <location>
        <begin position="1"/>
        <end position="19"/>
    </location>
</feature>
<accession>A0A5B0SDM6</accession>
<feature type="compositionally biased region" description="Polar residues" evidence="1">
    <location>
        <begin position="271"/>
        <end position="291"/>
    </location>
</feature>
<feature type="compositionally biased region" description="Low complexity" evidence="1">
    <location>
        <begin position="20"/>
        <end position="36"/>
    </location>
</feature>
<feature type="compositionally biased region" description="Low complexity" evidence="1">
    <location>
        <begin position="219"/>
        <end position="233"/>
    </location>
</feature>
<reference evidence="2 3" key="1">
    <citation type="submission" date="2019-05" db="EMBL/GenBank/DDBJ databases">
        <title>Emergence of the Ug99 lineage of the wheat stem rust pathogen through somatic hybridization.</title>
        <authorList>
            <person name="Li F."/>
            <person name="Upadhyaya N.M."/>
            <person name="Sperschneider J."/>
            <person name="Matny O."/>
            <person name="Nguyen-Phuc H."/>
            <person name="Mago R."/>
            <person name="Raley C."/>
            <person name="Miller M.E."/>
            <person name="Silverstein K.A.T."/>
            <person name="Henningsen E."/>
            <person name="Hirsch C.D."/>
            <person name="Visser B."/>
            <person name="Pretorius Z.A."/>
            <person name="Steffenson B.J."/>
            <person name="Schwessinger B."/>
            <person name="Dodds P.N."/>
            <person name="Figueroa M."/>
        </authorList>
    </citation>
    <scope>NUCLEOTIDE SEQUENCE [LARGE SCALE GENOMIC DNA]</scope>
    <source>
        <strain evidence="2 3">Ug99</strain>
    </source>
</reference>
<organism evidence="2 3">
    <name type="scientific">Puccinia graminis f. sp. tritici</name>
    <dbReference type="NCBI Taxonomy" id="56615"/>
    <lineage>
        <taxon>Eukaryota</taxon>
        <taxon>Fungi</taxon>
        <taxon>Dikarya</taxon>
        <taxon>Basidiomycota</taxon>
        <taxon>Pucciniomycotina</taxon>
        <taxon>Pucciniomycetes</taxon>
        <taxon>Pucciniales</taxon>
        <taxon>Pucciniaceae</taxon>
        <taxon>Puccinia</taxon>
    </lineage>
</organism>